<protein>
    <recommendedName>
        <fullName evidence="3">SMP-30/Gluconolactonase/LRE-like region domain-containing protein</fullName>
    </recommendedName>
</protein>
<dbReference type="EMBL" id="SJCY01000007">
    <property type="protein sequence ID" value="TDG35955.1"/>
    <property type="molecule type" value="Genomic_DNA"/>
</dbReference>
<dbReference type="Proteomes" id="UP000295668">
    <property type="component" value="Unassembled WGS sequence"/>
</dbReference>
<proteinExistence type="predicted"/>
<dbReference type="RefSeq" id="WP_133262845.1">
    <property type="nucleotide sequence ID" value="NZ_SJCY01000007.1"/>
</dbReference>
<dbReference type="Gene3D" id="2.120.10.30">
    <property type="entry name" value="TolB, C-terminal domain"/>
    <property type="match status" value="1"/>
</dbReference>
<dbReference type="OrthoDB" id="9804872at2"/>
<name>A0A4R5ML63_9SPHI</name>
<evidence type="ECO:0008006" key="3">
    <source>
        <dbReference type="Google" id="ProtNLM"/>
    </source>
</evidence>
<sequence>MKKINLIIAIAFLTILSAKSFGQLRPIGEPKQHVLSPYVKVANMAVDAKYEKNPCGIAISWLGKVALSFYNKNQKASVYVWNSISDFEKNSSIKIKLVDENGNEETELYNPESLTFMPDETLVVTETSGNETGLVVYKMVNGVYKRQLFNKYRFINLGFNNPRGVIAIDNTHVLLADDDNNQIWKIDITNIDGKDGVVIPKDQRFNNPKAVTTDGKYIAVSFWNGFVNFYDMNYKQVGEPVAINGSPLDLCFGIGGAYVTVLNSSNGNVIKHLFNNGTSFSLSPTIYGAQSNLDTPYGLATNGTTMYISNAGPNKIAKLINSGVLYKMMVPSKKQKDLKLSNGGDKLPL</sequence>
<dbReference type="InterPro" id="IPR011042">
    <property type="entry name" value="6-blade_b-propeller_TolB-like"/>
</dbReference>
<evidence type="ECO:0000313" key="1">
    <source>
        <dbReference type="EMBL" id="TDG35955.1"/>
    </source>
</evidence>
<evidence type="ECO:0000313" key="2">
    <source>
        <dbReference type="Proteomes" id="UP000295668"/>
    </source>
</evidence>
<organism evidence="1 2">
    <name type="scientific">Pedobacter changchengzhani</name>
    <dbReference type="NCBI Taxonomy" id="2529274"/>
    <lineage>
        <taxon>Bacteria</taxon>
        <taxon>Pseudomonadati</taxon>
        <taxon>Bacteroidota</taxon>
        <taxon>Sphingobacteriia</taxon>
        <taxon>Sphingobacteriales</taxon>
        <taxon>Sphingobacteriaceae</taxon>
        <taxon>Pedobacter</taxon>
    </lineage>
</organism>
<dbReference type="SUPFAM" id="SSF75011">
    <property type="entry name" value="3-carboxy-cis,cis-mucoante lactonizing enzyme"/>
    <property type="match status" value="1"/>
</dbReference>
<reference evidence="1 2" key="1">
    <citation type="submission" date="2019-02" db="EMBL/GenBank/DDBJ databases">
        <title>Pedobacter sp. nov., a novel speices isolated from soil of pinguins habitat in Antarcitica.</title>
        <authorList>
            <person name="He R.-H."/>
        </authorList>
    </citation>
    <scope>NUCLEOTIDE SEQUENCE [LARGE SCALE GENOMIC DNA]</scope>
    <source>
        <strain evidence="1 2">E01020</strain>
    </source>
</reference>
<dbReference type="AlphaFoldDB" id="A0A4R5ML63"/>
<gene>
    <name evidence="1" type="ORF">EZJ43_11445</name>
</gene>
<comment type="caution">
    <text evidence="1">The sequence shown here is derived from an EMBL/GenBank/DDBJ whole genome shotgun (WGS) entry which is preliminary data.</text>
</comment>
<keyword evidence="2" id="KW-1185">Reference proteome</keyword>
<accession>A0A4R5ML63</accession>